<dbReference type="GO" id="GO:0009425">
    <property type="term" value="C:bacterial-type flagellum basal body"/>
    <property type="evidence" value="ECO:0007669"/>
    <property type="project" value="InterPro"/>
</dbReference>
<gene>
    <name evidence="3" type="ORF">EQG66_09975</name>
</gene>
<keyword evidence="4" id="KW-1185">Reference proteome</keyword>
<keyword evidence="3" id="KW-0969">Cilium</keyword>
<dbReference type="Gene3D" id="2.30.330.10">
    <property type="entry name" value="SpoA-like"/>
    <property type="match status" value="1"/>
</dbReference>
<comment type="similarity">
    <text evidence="1">Belongs to the FliN/MopA/SpaO family.</text>
</comment>
<dbReference type="EMBL" id="SBKP01000009">
    <property type="protein sequence ID" value="RXR28371.1"/>
    <property type="molecule type" value="Genomic_DNA"/>
</dbReference>
<dbReference type="AlphaFoldDB" id="A0A4Q1KFD4"/>
<dbReference type="RefSeq" id="WP_129404446.1">
    <property type="nucleotide sequence ID" value="NZ_SBKP01000009.1"/>
</dbReference>
<dbReference type="GO" id="GO:0003774">
    <property type="term" value="F:cytoskeletal motor activity"/>
    <property type="evidence" value="ECO:0007669"/>
    <property type="project" value="InterPro"/>
</dbReference>
<feature type="domain" description="Flagellar motor switch protein FliN-like C-terminal" evidence="2">
    <location>
        <begin position="3"/>
        <end position="73"/>
    </location>
</feature>
<evidence type="ECO:0000313" key="3">
    <source>
        <dbReference type="EMBL" id="RXR28371.1"/>
    </source>
</evidence>
<dbReference type="GO" id="GO:0006935">
    <property type="term" value="P:chemotaxis"/>
    <property type="evidence" value="ECO:0007669"/>
    <property type="project" value="InterPro"/>
</dbReference>
<evidence type="ECO:0000256" key="1">
    <source>
        <dbReference type="ARBA" id="ARBA00009226"/>
    </source>
</evidence>
<keyword evidence="3" id="KW-0966">Cell projection</keyword>
<accession>A0A4Q1KFD4</accession>
<proteinExistence type="inferred from homology"/>
<evidence type="ECO:0000259" key="2">
    <source>
        <dbReference type="Pfam" id="PF01052"/>
    </source>
</evidence>
<dbReference type="GO" id="GO:0071973">
    <property type="term" value="P:bacterial-type flagellum-dependent cell motility"/>
    <property type="evidence" value="ECO:0007669"/>
    <property type="project" value="InterPro"/>
</dbReference>
<dbReference type="InterPro" id="IPR001172">
    <property type="entry name" value="FliN_T3SS_HrcQb"/>
</dbReference>
<dbReference type="SUPFAM" id="SSF101801">
    <property type="entry name" value="Surface presentation of antigens (SPOA)"/>
    <property type="match status" value="1"/>
</dbReference>
<dbReference type="OrthoDB" id="7433116at2"/>
<comment type="caution">
    <text evidence="3">The sequence shown here is derived from an EMBL/GenBank/DDBJ whole genome shotgun (WGS) entry which is preliminary data.</text>
</comment>
<reference evidence="4" key="1">
    <citation type="submission" date="2019-01" db="EMBL/GenBank/DDBJ databases">
        <title>Cytophagaceae bacterium strain CAR-16.</title>
        <authorList>
            <person name="Chen W.-M."/>
        </authorList>
    </citation>
    <scope>NUCLEOTIDE SEQUENCE [LARGE SCALE GENOMIC DNA]</scope>
    <source>
        <strain evidence="4">CHR27</strain>
    </source>
</reference>
<protein>
    <submittedName>
        <fullName evidence="3">Flagellar motor switch protein FliN</fullName>
    </submittedName>
</protein>
<keyword evidence="3" id="KW-0282">Flagellum</keyword>
<name>A0A4Q1KFD4_9SPHN</name>
<dbReference type="InterPro" id="IPR036429">
    <property type="entry name" value="SpoA-like_sf"/>
</dbReference>
<evidence type="ECO:0000313" key="4">
    <source>
        <dbReference type="Proteomes" id="UP000290958"/>
    </source>
</evidence>
<dbReference type="Proteomes" id="UP000290958">
    <property type="component" value="Unassembled WGS sequence"/>
</dbReference>
<dbReference type="InterPro" id="IPR001543">
    <property type="entry name" value="FliN-like_C"/>
</dbReference>
<dbReference type="PRINTS" id="PR00956">
    <property type="entry name" value="FLGMOTORFLIN"/>
</dbReference>
<organism evidence="3 4">
    <name type="scientific">Sphingobium fluviale</name>
    <dbReference type="NCBI Taxonomy" id="2506423"/>
    <lineage>
        <taxon>Bacteria</taxon>
        <taxon>Pseudomonadati</taxon>
        <taxon>Pseudomonadota</taxon>
        <taxon>Alphaproteobacteria</taxon>
        <taxon>Sphingomonadales</taxon>
        <taxon>Sphingomonadaceae</taxon>
        <taxon>Sphingobium</taxon>
    </lineage>
</organism>
<dbReference type="Pfam" id="PF01052">
    <property type="entry name" value="FliMN_C"/>
    <property type="match status" value="1"/>
</dbReference>
<sequence length="77" mass="8579">MSAINDVEVELSIILGATRLPVREILAMSRGAMIPLDCTQDDPSLVIVNGHTIARGHILVEEDRMSLEITEVIKRRR</sequence>